<dbReference type="VEuPathDB" id="FungiDB:FOMG_17494"/>
<dbReference type="VEuPathDB" id="FungiDB:FOXG_22011"/>
<proteinExistence type="predicted"/>
<gene>
    <name evidence="2" type="ORF">FRV6_16682</name>
</gene>
<feature type="compositionally biased region" description="Polar residues" evidence="1">
    <location>
        <begin position="77"/>
        <end position="93"/>
    </location>
</feature>
<organism evidence="2 3">
    <name type="scientific">Fusarium oxysporum</name>
    <name type="common">Fusarium vascular wilt</name>
    <dbReference type="NCBI Taxonomy" id="5507"/>
    <lineage>
        <taxon>Eukaryota</taxon>
        <taxon>Fungi</taxon>
        <taxon>Dikarya</taxon>
        <taxon>Ascomycota</taxon>
        <taxon>Pezizomycotina</taxon>
        <taxon>Sordariomycetes</taxon>
        <taxon>Hypocreomycetidae</taxon>
        <taxon>Hypocreales</taxon>
        <taxon>Nectriaceae</taxon>
        <taxon>Fusarium</taxon>
        <taxon>Fusarium oxysporum species complex</taxon>
    </lineage>
</organism>
<evidence type="ECO:0000256" key="1">
    <source>
        <dbReference type="SAM" id="MobiDB-lite"/>
    </source>
</evidence>
<dbReference type="OrthoDB" id="2104739at2759"/>
<reference evidence="3" key="1">
    <citation type="submission" date="2016-09" db="EMBL/GenBank/DDBJ databases">
        <authorList>
            <person name="Guldener U."/>
        </authorList>
    </citation>
    <scope>NUCLEOTIDE SEQUENCE [LARGE SCALE GENOMIC DNA]</scope>
    <source>
        <strain evidence="3">V64-1</strain>
    </source>
</reference>
<name>A0A2H3TVC0_FUSOX</name>
<protein>
    <submittedName>
        <fullName evidence="2">Uncharacterized protein</fullName>
    </submittedName>
</protein>
<dbReference type="Proteomes" id="UP000219369">
    <property type="component" value="Unassembled WGS sequence"/>
</dbReference>
<evidence type="ECO:0000313" key="2">
    <source>
        <dbReference type="EMBL" id="SCO92554.1"/>
    </source>
</evidence>
<evidence type="ECO:0000313" key="3">
    <source>
        <dbReference type="Proteomes" id="UP000219369"/>
    </source>
</evidence>
<dbReference type="AlphaFoldDB" id="A0A2H3TVC0"/>
<feature type="region of interest" description="Disordered" evidence="1">
    <location>
        <begin position="75"/>
        <end position="100"/>
    </location>
</feature>
<dbReference type="EMBL" id="FMJY01000011">
    <property type="protein sequence ID" value="SCO92554.1"/>
    <property type="molecule type" value="Genomic_DNA"/>
</dbReference>
<accession>A0A2H3TVC0</accession>
<sequence length="100" mass="10722">MNLIRGLVFSAALSSTSSPCRLKSRITDLGWAVDITIDGVIDLDDETVEEEIRLALNAFADFLVDNFFLPLKAAGSKTPQPSPAVSSRITSTRPVVGSVE</sequence>